<dbReference type="EMBL" id="CAWUPB010001197">
    <property type="protein sequence ID" value="CAK7356074.1"/>
    <property type="molecule type" value="Genomic_DNA"/>
</dbReference>
<feature type="region of interest" description="Disordered" evidence="5">
    <location>
        <begin position="265"/>
        <end position="307"/>
    </location>
</feature>
<dbReference type="SUPFAM" id="SSF46689">
    <property type="entry name" value="Homeodomain-like"/>
    <property type="match status" value="1"/>
</dbReference>
<accession>A0AAV1STR1</accession>
<proteinExistence type="predicted"/>
<feature type="compositionally biased region" description="Low complexity" evidence="5">
    <location>
        <begin position="437"/>
        <end position="447"/>
    </location>
</feature>
<evidence type="ECO:0000256" key="4">
    <source>
        <dbReference type="ARBA" id="ARBA00023242"/>
    </source>
</evidence>
<sequence>MELFPAQPDLSLQISPPNSKPTSTWRRTEEEMGLGFWKRALDSRNSMSSMAKPDTFFELSLSNPRVSEPNSNHFHNILQNTNNCNGTNLFHSFQQNQFTHHHHQQNRLHNHHPLLFQQQQQQQGLTQELGFLRPIRGIPVYQNPPSPFPFSQQTLDNTCSQASSLATNNTSATSLSPYQSQGLMRSRFISRFPAKRSMRAPRMRWTTTLHARFVHAVELLGGHERATPKSVLELMDVKDLTLAHVKSHLQLFAWKNEPEREKEREYYRFQESSKTKPKEFKMSHSQAETTQSDVFDNGSSGDTSEDLMFDIQNPTRSEMSMQQGRPSAHQDKDYHALWSNSSRSYLRQPIEKWSLVIRHSTSKEAPIMISKTKFGILPCSKDKADANCIDIVTLVCNGLSHGEALLHGKLIKDSGGNLPPLEKDMDPKCLSYERTSDVSSSTLSGTSPKKPNLEFTLGRPH</sequence>
<name>A0AAV1STR1_9ROSI</name>
<evidence type="ECO:0008006" key="8">
    <source>
        <dbReference type="Google" id="ProtNLM"/>
    </source>
</evidence>
<organism evidence="6 7">
    <name type="scientific">Dovyalis caffra</name>
    <dbReference type="NCBI Taxonomy" id="77055"/>
    <lineage>
        <taxon>Eukaryota</taxon>
        <taxon>Viridiplantae</taxon>
        <taxon>Streptophyta</taxon>
        <taxon>Embryophyta</taxon>
        <taxon>Tracheophyta</taxon>
        <taxon>Spermatophyta</taxon>
        <taxon>Magnoliopsida</taxon>
        <taxon>eudicotyledons</taxon>
        <taxon>Gunneridae</taxon>
        <taxon>Pentapetalae</taxon>
        <taxon>rosids</taxon>
        <taxon>fabids</taxon>
        <taxon>Malpighiales</taxon>
        <taxon>Salicaceae</taxon>
        <taxon>Flacourtieae</taxon>
        <taxon>Dovyalis</taxon>
    </lineage>
</organism>
<dbReference type="InterPro" id="IPR006447">
    <property type="entry name" value="Myb_dom_plants"/>
</dbReference>
<dbReference type="NCBIfam" id="TIGR01557">
    <property type="entry name" value="myb_SHAQKYF"/>
    <property type="match status" value="1"/>
</dbReference>
<feature type="compositionally biased region" description="Polar residues" evidence="5">
    <location>
        <begin position="10"/>
        <end position="25"/>
    </location>
</feature>
<dbReference type="InterPro" id="IPR009057">
    <property type="entry name" value="Homeodomain-like_sf"/>
</dbReference>
<keyword evidence="3" id="KW-0804">Transcription</keyword>
<keyword evidence="4" id="KW-0539">Nucleus</keyword>
<keyword evidence="7" id="KW-1185">Reference proteome</keyword>
<evidence type="ECO:0000256" key="3">
    <source>
        <dbReference type="ARBA" id="ARBA00023163"/>
    </source>
</evidence>
<gene>
    <name evidence="6" type="ORF">DCAF_LOCUS26342</name>
</gene>
<dbReference type="GO" id="GO:0000976">
    <property type="term" value="F:transcription cis-regulatory region binding"/>
    <property type="evidence" value="ECO:0007669"/>
    <property type="project" value="InterPro"/>
</dbReference>
<evidence type="ECO:0000313" key="7">
    <source>
        <dbReference type="Proteomes" id="UP001314170"/>
    </source>
</evidence>
<keyword evidence="2" id="KW-0805">Transcription regulation</keyword>
<evidence type="ECO:0000256" key="5">
    <source>
        <dbReference type="SAM" id="MobiDB-lite"/>
    </source>
</evidence>
<dbReference type="InterPro" id="IPR044847">
    <property type="entry name" value="KAN_fam"/>
</dbReference>
<comment type="caution">
    <text evidence="6">The sequence shown here is derived from an EMBL/GenBank/DDBJ whole genome shotgun (WGS) entry which is preliminary data.</text>
</comment>
<reference evidence="6 7" key="1">
    <citation type="submission" date="2024-01" db="EMBL/GenBank/DDBJ databases">
        <authorList>
            <person name="Waweru B."/>
        </authorList>
    </citation>
    <scope>NUCLEOTIDE SEQUENCE [LARGE SCALE GENOMIC DNA]</scope>
</reference>
<feature type="region of interest" description="Disordered" evidence="5">
    <location>
        <begin position="416"/>
        <end position="461"/>
    </location>
</feature>
<evidence type="ECO:0000256" key="1">
    <source>
        <dbReference type="ARBA" id="ARBA00004123"/>
    </source>
</evidence>
<comment type="subcellular location">
    <subcellularLocation>
        <location evidence="1">Nucleus</location>
    </subcellularLocation>
</comment>
<dbReference type="GO" id="GO:0010158">
    <property type="term" value="P:abaxial cell fate specification"/>
    <property type="evidence" value="ECO:0007669"/>
    <property type="project" value="InterPro"/>
</dbReference>
<dbReference type="PANTHER" id="PTHR31496">
    <property type="entry name" value="TRANSCRIPTION FACTOR KAN2-RELATED"/>
    <property type="match status" value="1"/>
</dbReference>
<dbReference type="Gene3D" id="1.10.10.60">
    <property type="entry name" value="Homeodomain-like"/>
    <property type="match status" value="1"/>
</dbReference>
<feature type="compositionally biased region" description="Polar residues" evidence="5">
    <location>
        <begin position="283"/>
        <end position="302"/>
    </location>
</feature>
<dbReference type="GO" id="GO:0005634">
    <property type="term" value="C:nucleus"/>
    <property type="evidence" value="ECO:0007669"/>
    <property type="project" value="UniProtKB-SubCell"/>
</dbReference>
<dbReference type="FunFam" id="1.10.10.60:FF:000002">
    <property type="entry name" value="Myb family transcription factor"/>
    <property type="match status" value="1"/>
</dbReference>
<evidence type="ECO:0000256" key="2">
    <source>
        <dbReference type="ARBA" id="ARBA00023015"/>
    </source>
</evidence>
<evidence type="ECO:0000313" key="6">
    <source>
        <dbReference type="EMBL" id="CAK7356074.1"/>
    </source>
</evidence>
<dbReference type="Proteomes" id="UP001314170">
    <property type="component" value="Unassembled WGS sequence"/>
</dbReference>
<dbReference type="PANTHER" id="PTHR31496:SF48">
    <property type="entry name" value="TRANSCRIPTION FACTOR KAN2-RELATED"/>
    <property type="match status" value="1"/>
</dbReference>
<dbReference type="GO" id="GO:0006355">
    <property type="term" value="P:regulation of DNA-templated transcription"/>
    <property type="evidence" value="ECO:0007669"/>
    <property type="project" value="InterPro"/>
</dbReference>
<dbReference type="AlphaFoldDB" id="A0AAV1STR1"/>
<feature type="region of interest" description="Disordered" evidence="5">
    <location>
        <begin position="1"/>
        <end position="27"/>
    </location>
</feature>
<protein>
    <recommendedName>
        <fullName evidence="8">Transcription factor KAN2</fullName>
    </recommendedName>
</protein>
<feature type="compositionally biased region" description="Basic and acidic residues" evidence="5">
    <location>
        <begin position="265"/>
        <end position="282"/>
    </location>
</feature>